<evidence type="ECO:0000256" key="2">
    <source>
        <dbReference type="ARBA" id="ARBA00022679"/>
    </source>
</evidence>
<keyword evidence="1" id="KW-0328">Glycosyltransferase</keyword>
<dbReference type="CDD" id="cd00761">
    <property type="entry name" value="Glyco_tranf_GTA_type"/>
    <property type="match status" value="1"/>
</dbReference>
<evidence type="ECO:0000313" key="5">
    <source>
        <dbReference type="Proteomes" id="UP000712527"/>
    </source>
</evidence>
<evidence type="ECO:0000259" key="3">
    <source>
        <dbReference type="Pfam" id="PF00535"/>
    </source>
</evidence>
<dbReference type="Gene3D" id="3.90.550.10">
    <property type="entry name" value="Spore Coat Polysaccharide Biosynthesis Protein SpsA, Chain A"/>
    <property type="match status" value="1"/>
</dbReference>
<dbReference type="Proteomes" id="UP000712527">
    <property type="component" value="Unassembled WGS sequence"/>
</dbReference>
<comment type="caution">
    <text evidence="4">The sequence shown here is derived from an EMBL/GenBank/DDBJ whole genome shotgun (WGS) entry which is preliminary data.</text>
</comment>
<proteinExistence type="predicted"/>
<dbReference type="SUPFAM" id="SSF53448">
    <property type="entry name" value="Nucleotide-diphospho-sugar transferases"/>
    <property type="match status" value="1"/>
</dbReference>
<feature type="domain" description="Glycosyltransferase 2-like" evidence="3">
    <location>
        <begin position="1"/>
        <end position="114"/>
    </location>
</feature>
<name>A0ABS2F3B3_9ACTN</name>
<sequence length="341" mass="39020">MYNVERYIDHCINSLLNQIHVDIEVILVDDGSPDRCGEIAEGYARIDSRVKIVHQQNGGLGPARNSGIAIATGDYVGFVDGDDWVLPDMFDRLYKVARRTNADIVCGGHCTYTDGKCSETFPHPYANSLLEDRAEILQVRKNLYGHSVGDKNTKSYPVSACTNIYKKSFIESNALRFENYLSEDTLFNLDAYKRAKSIAFVDCISYCYRKDNQSSITQTLSPSSLPRYEDFIARLFDKASKEPKCDYDDCTMRVRRAAVEYCRLYLGAIVDSTLTSLERKEEVIRLRNSQLFNAYSKEFPWRSLPIYQKLVQLMLLTNHYQCALRLVGLRKSIKQLLNNLK</sequence>
<dbReference type="Pfam" id="PF00535">
    <property type="entry name" value="Glycos_transf_2"/>
    <property type="match status" value="1"/>
</dbReference>
<keyword evidence="2" id="KW-0808">Transferase</keyword>
<evidence type="ECO:0000313" key="4">
    <source>
        <dbReference type="EMBL" id="MBM6775481.1"/>
    </source>
</evidence>
<organism evidence="4 5">
    <name type="scientific">Olsenella profusa</name>
    <dbReference type="NCBI Taxonomy" id="138595"/>
    <lineage>
        <taxon>Bacteria</taxon>
        <taxon>Bacillati</taxon>
        <taxon>Actinomycetota</taxon>
        <taxon>Coriobacteriia</taxon>
        <taxon>Coriobacteriales</taxon>
        <taxon>Atopobiaceae</taxon>
        <taxon>Olsenella</taxon>
    </lineage>
</organism>
<dbReference type="InterPro" id="IPR029044">
    <property type="entry name" value="Nucleotide-diphossugar_trans"/>
</dbReference>
<dbReference type="PANTHER" id="PTHR22916">
    <property type="entry name" value="GLYCOSYLTRANSFERASE"/>
    <property type="match status" value="1"/>
</dbReference>
<protein>
    <submittedName>
        <fullName evidence="4">Glycosyltransferase</fullName>
    </submittedName>
</protein>
<dbReference type="InterPro" id="IPR001173">
    <property type="entry name" value="Glyco_trans_2-like"/>
</dbReference>
<keyword evidence="5" id="KW-1185">Reference proteome</keyword>
<evidence type="ECO:0000256" key="1">
    <source>
        <dbReference type="ARBA" id="ARBA00022676"/>
    </source>
</evidence>
<accession>A0ABS2F3B3</accession>
<dbReference type="PANTHER" id="PTHR22916:SF51">
    <property type="entry name" value="GLYCOSYLTRANSFERASE EPSH-RELATED"/>
    <property type="match status" value="1"/>
</dbReference>
<gene>
    <name evidence="4" type="ORF">H9X80_08020</name>
</gene>
<reference evidence="4 5" key="1">
    <citation type="journal article" date="2021" name="Sci. Rep.">
        <title>The distribution of antibiotic resistance genes in chicken gut microbiota commensals.</title>
        <authorList>
            <person name="Juricova H."/>
            <person name="Matiasovicova J."/>
            <person name="Kubasova T."/>
            <person name="Cejkova D."/>
            <person name="Rychlik I."/>
        </authorList>
    </citation>
    <scope>NUCLEOTIDE SEQUENCE [LARGE SCALE GENOMIC DNA]</scope>
    <source>
        <strain evidence="4 5">An794</strain>
    </source>
</reference>
<dbReference type="EMBL" id="JACSNQ010000020">
    <property type="protein sequence ID" value="MBM6775481.1"/>
    <property type="molecule type" value="Genomic_DNA"/>
</dbReference>